<dbReference type="EMBL" id="JAAAMG010000008">
    <property type="protein sequence ID" value="NDW05149.1"/>
    <property type="molecule type" value="Genomic_DNA"/>
</dbReference>
<reference evidence="5 6" key="1">
    <citation type="submission" date="2020-01" db="EMBL/GenBank/DDBJ databases">
        <title>Jiella pacifica sp. nov.</title>
        <authorList>
            <person name="Xue Z."/>
            <person name="Zhu S."/>
            <person name="Chen J."/>
            <person name="Yang J."/>
        </authorList>
    </citation>
    <scope>NUCLEOTIDE SEQUENCE [LARGE SCALE GENOMIC DNA]</scope>
    <source>
        <strain evidence="5 6">40Bstr34</strain>
    </source>
</reference>
<feature type="region of interest" description="Disordered" evidence="4">
    <location>
        <begin position="94"/>
        <end position="116"/>
    </location>
</feature>
<dbReference type="Proteomes" id="UP000469011">
    <property type="component" value="Unassembled WGS sequence"/>
</dbReference>
<dbReference type="PANTHER" id="PTHR12469">
    <property type="entry name" value="PROTEIN EMI5 HOMOLOG, MITOCHONDRIAL"/>
    <property type="match status" value="1"/>
</dbReference>
<name>A0A6N9T5U0_9HYPH</name>
<evidence type="ECO:0000256" key="4">
    <source>
        <dbReference type="SAM" id="MobiDB-lite"/>
    </source>
</evidence>
<evidence type="ECO:0000256" key="2">
    <source>
        <dbReference type="ARBA" id="ARBA00019418"/>
    </source>
</evidence>
<keyword evidence="3" id="KW-0143">Chaperone</keyword>
<comment type="similarity">
    <text evidence="1">Belongs to the SdhE FAD assembly factor family.</text>
</comment>
<evidence type="ECO:0000313" key="5">
    <source>
        <dbReference type="EMBL" id="NDW05149.1"/>
    </source>
</evidence>
<evidence type="ECO:0000256" key="1">
    <source>
        <dbReference type="ARBA" id="ARBA00008571"/>
    </source>
</evidence>
<dbReference type="PANTHER" id="PTHR12469:SF2">
    <property type="entry name" value="SUCCINATE DEHYDROGENASE ASSEMBLY FACTOR 2, MITOCHONDRIAL"/>
    <property type="match status" value="1"/>
</dbReference>
<comment type="caution">
    <text evidence="5">The sequence shown here is derived from an EMBL/GenBank/DDBJ whole genome shotgun (WGS) entry which is preliminary data.</text>
</comment>
<dbReference type="RefSeq" id="WP_163463394.1">
    <property type="nucleotide sequence ID" value="NZ_JAAAMG010000008.1"/>
</dbReference>
<dbReference type="AlphaFoldDB" id="A0A6N9T5U0"/>
<sequence length="116" mass="13017">MTGMQRSSSDLDIRRRKALFRSWHRGIREMDLVLGQFADAKIGTLSDDDLGDYEQLMEAQDRDIFMWLTGEAETPGNFDTPVFRQIRDFHVGGAEAGGHMPGHMAVGSKDSPETTK</sequence>
<dbReference type="InterPro" id="IPR036714">
    <property type="entry name" value="SDH_sf"/>
</dbReference>
<dbReference type="Pfam" id="PF03937">
    <property type="entry name" value="Sdh5"/>
    <property type="match status" value="1"/>
</dbReference>
<evidence type="ECO:0000256" key="3">
    <source>
        <dbReference type="ARBA" id="ARBA00023186"/>
    </source>
</evidence>
<accession>A0A6N9T5U0</accession>
<keyword evidence="6" id="KW-1185">Reference proteome</keyword>
<dbReference type="Gene3D" id="1.10.150.250">
    <property type="entry name" value="Flavinator of succinate dehydrogenase"/>
    <property type="match status" value="1"/>
</dbReference>
<gene>
    <name evidence="5" type="ORF">GTK09_12000</name>
</gene>
<evidence type="ECO:0000313" key="6">
    <source>
        <dbReference type="Proteomes" id="UP000469011"/>
    </source>
</evidence>
<protein>
    <recommendedName>
        <fullName evidence="2">FAD assembly factor SdhE</fullName>
    </recommendedName>
</protein>
<organism evidence="5 6">
    <name type="scientific">Jiella pacifica</name>
    <dbReference type="NCBI Taxonomy" id="2696469"/>
    <lineage>
        <taxon>Bacteria</taxon>
        <taxon>Pseudomonadati</taxon>
        <taxon>Pseudomonadota</taxon>
        <taxon>Alphaproteobacteria</taxon>
        <taxon>Hyphomicrobiales</taxon>
        <taxon>Aurantimonadaceae</taxon>
        <taxon>Jiella</taxon>
    </lineage>
</organism>
<dbReference type="SUPFAM" id="SSF109910">
    <property type="entry name" value="YgfY-like"/>
    <property type="match status" value="1"/>
</dbReference>
<dbReference type="GO" id="GO:0006099">
    <property type="term" value="P:tricarboxylic acid cycle"/>
    <property type="evidence" value="ECO:0007669"/>
    <property type="project" value="TreeGrafter"/>
</dbReference>
<dbReference type="InterPro" id="IPR005631">
    <property type="entry name" value="SDH"/>
</dbReference>
<proteinExistence type="inferred from homology"/>